<accession>A0AB34X225</accession>
<protein>
    <submittedName>
        <fullName evidence="1">Uncharacterized protein</fullName>
    </submittedName>
</protein>
<evidence type="ECO:0000313" key="2">
    <source>
        <dbReference type="Proteomes" id="UP000070572"/>
    </source>
</evidence>
<name>A0AB34X225_9ACTO</name>
<dbReference type="AlphaFoldDB" id="A0AB34X225"/>
<gene>
    <name evidence="1" type="ORF">HMPREF1862_00597</name>
</gene>
<comment type="caution">
    <text evidence="1">The sequence shown here is derived from an EMBL/GenBank/DDBJ whole genome shotgun (WGS) entry which is preliminary data.</text>
</comment>
<dbReference type="Proteomes" id="UP000070572">
    <property type="component" value="Unassembled WGS sequence"/>
</dbReference>
<proteinExistence type="predicted"/>
<reference evidence="1 2" key="1">
    <citation type="submission" date="2016-01" db="EMBL/GenBank/DDBJ databases">
        <authorList>
            <person name="Mitreva M."/>
            <person name="Pepin K.H."/>
            <person name="Mihindukulasuriya K.A."/>
            <person name="Fulton R."/>
            <person name="Fronick C."/>
            <person name="O'Laughlin M."/>
            <person name="Miner T."/>
            <person name="Herter B."/>
            <person name="Rosa B.A."/>
            <person name="Cordes M."/>
            <person name="Tomlinson C."/>
            <person name="Wollam A."/>
            <person name="Palsikar V.B."/>
            <person name="Mardis E.R."/>
            <person name="Wilson R.K."/>
        </authorList>
    </citation>
    <scope>NUCLEOTIDE SEQUENCE [LARGE SCALE GENOMIC DNA]</scope>
    <source>
        <strain evidence="1 2">DNF00696</strain>
    </source>
</reference>
<sequence length="267" mass="29990">MFRKKTFTPPDTPEGCVREKVFVGKVAARSSSGGQTTRYECGDTKRGWWLAKQQKTKDGELELTYSTSRGQVLEKYSADGCLREQFWLNQRLQSLDDWAEKYWHATGRLASREKYIPAGDKAALARVIEDLGGRLLVSESFNRDGQKEAERCLLADGGHIFDVMERWYADLGTLSMTSTVLGGGVCAPKNKPCQYFVDGGELKSAKYKTFVGDKIVLHRTDGPAIIDGHAPKGKQERYFLSGEEYSKRQWAKRTGRRTGLLSTLRGN</sequence>
<dbReference type="RefSeq" id="WP_060920235.1">
    <property type="nucleotide sequence ID" value="NZ_KQ960682.1"/>
</dbReference>
<evidence type="ECO:0000313" key="1">
    <source>
        <dbReference type="EMBL" id="KXB81236.1"/>
    </source>
</evidence>
<organism evidence="1 2">
    <name type="scientific">Varibaculum cambriense</name>
    <dbReference type="NCBI Taxonomy" id="184870"/>
    <lineage>
        <taxon>Bacteria</taxon>
        <taxon>Bacillati</taxon>
        <taxon>Actinomycetota</taxon>
        <taxon>Actinomycetes</taxon>
        <taxon>Actinomycetales</taxon>
        <taxon>Actinomycetaceae</taxon>
        <taxon>Varibaculum</taxon>
    </lineage>
</organism>
<dbReference type="EMBL" id="LSDN01000012">
    <property type="protein sequence ID" value="KXB81236.1"/>
    <property type="molecule type" value="Genomic_DNA"/>
</dbReference>